<sequence length="47" mass="5345">MGASVDMREMLLRFGQKLRIIRQRERSRTGLTLPRDCRGTCFSASSG</sequence>
<protein>
    <submittedName>
        <fullName evidence="1">Uncharacterized protein</fullName>
    </submittedName>
</protein>
<name>A0A0P0RFA3_9BURK</name>
<evidence type="ECO:0000313" key="2">
    <source>
        <dbReference type="Proteomes" id="UP000019146"/>
    </source>
</evidence>
<dbReference type="Proteomes" id="UP000019146">
    <property type="component" value="Chromosome 2"/>
</dbReference>
<organism evidence="1 2">
    <name type="scientific">Paraburkholderia caribensis MBA4</name>
    <dbReference type="NCBI Taxonomy" id="1323664"/>
    <lineage>
        <taxon>Bacteria</taxon>
        <taxon>Pseudomonadati</taxon>
        <taxon>Pseudomonadota</taxon>
        <taxon>Betaproteobacteria</taxon>
        <taxon>Burkholderiales</taxon>
        <taxon>Burkholderiaceae</taxon>
        <taxon>Paraburkholderia</taxon>
    </lineage>
</organism>
<gene>
    <name evidence="1" type="ORF">K788_0005500</name>
</gene>
<accession>A0A0P0RFA3</accession>
<proteinExistence type="predicted"/>
<evidence type="ECO:0000313" key="1">
    <source>
        <dbReference type="EMBL" id="ALL67330.1"/>
    </source>
</evidence>
<dbReference type="KEGG" id="bcai:K788_0005500"/>
<dbReference type="EMBL" id="CP012747">
    <property type="protein sequence ID" value="ALL67330.1"/>
    <property type="molecule type" value="Genomic_DNA"/>
</dbReference>
<dbReference type="AlphaFoldDB" id="A0A0P0RFA3"/>
<reference evidence="1 2" key="1">
    <citation type="journal article" date="2014" name="Genome Announc.">
        <title>Draft Genome Sequence of the Haloacid-Degrading Burkholderia caribensis Strain MBA4.</title>
        <authorList>
            <person name="Pan Y."/>
            <person name="Kong K.F."/>
            <person name="Tsang J.S."/>
        </authorList>
    </citation>
    <scope>NUCLEOTIDE SEQUENCE [LARGE SCALE GENOMIC DNA]</scope>
    <source>
        <strain evidence="1 2">MBA4</strain>
    </source>
</reference>